<dbReference type="SUPFAM" id="SSF52210">
    <property type="entry name" value="Succinyl-CoA synthetase domains"/>
    <property type="match status" value="1"/>
</dbReference>
<protein>
    <recommendedName>
        <fullName evidence="1">Succinyl-CoA synthetase-like flavodoxin domain-containing protein</fullName>
    </recommendedName>
</protein>
<feature type="non-terminal residue" evidence="2">
    <location>
        <position position="190"/>
    </location>
</feature>
<dbReference type="Pfam" id="PF13607">
    <property type="entry name" value="Succ_CoA_lig"/>
    <property type="match status" value="1"/>
</dbReference>
<evidence type="ECO:0000313" key="2">
    <source>
        <dbReference type="EMBL" id="GAI50322.1"/>
    </source>
</evidence>
<dbReference type="PANTHER" id="PTHR42793">
    <property type="entry name" value="COA BINDING DOMAIN CONTAINING PROTEIN"/>
    <property type="match status" value="1"/>
</dbReference>
<proteinExistence type="predicted"/>
<organism evidence="2">
    <name type="scientific">marine sediment metagenome</name>
    <dbReference type="NCBI Taxonomy" id="412755"/>
    <lineage>
        <taxon>unclassified sequences</taxon>
        <taxon>metagenomes</taxon>
        <taxon>ecological metagenomes</taxon>
    </lineage>
</organism>
<feature type="domain" description="Succinyl-CoA synthetase-like flavodoxin" evidence="1">
    <location>
        <begin position="4"/>
        <end position="137"/>
    </location>
</feature>
<dbReference type="AlphaFoldDB" id="X1P1Y2"/>
<accession>X1P1Y2</accession>
<name>X1P1Y2_9ZZZZ</name>
<comment type="caution">
    <text evidence="2">The sequence shown here is derived from an EMBL/GenBank/DDBJ whole genome shotgun (WGS) entry which is preliminary data.</text>
</comment>
<dbReference type="InterPro" id="IPR016102">
    <property type="entry name" value="Succinyl-CoA_synth-like"/>
</dbReference>
<gene>
    <name evidence="2" type="ORF">S06H3_57851</name>
</gene>
<dbReference type="PANTHER" id="PTHR42793:SF1">
    <property type="entry name" value="PEPTIDYL-LYSINE N-ACETYLTRANSFERASE PATZ"/>
    <property type="match status" value="1"/>
</dbReference>
<evidence type="ECO:0000259" key="1">
    <source>
        <dbReference type="Pfam" id="PF13607"/>
    </source>
</evidence>
<dbReference type="Gene3D" id="3.40.50.261">
    <property type="entry name" value="Succinyl-CoA synthetase domains"/>
    <property type="match status" value="2"/>
</dbReference>
<sequence>MGAIMQSGANTTDLCHFAALQGVRFSKLASYGNALDINEIDLFEYLTEDPKTEVILCYNEGFRDEPQKFLEIVRKVASKKPVIICKGGRTKAGARFTPGHTASNAEIGQEIWGEPIREAGAILVRDLDELLDMAVAFSQLPPIKGNRIGTGGGGGGNIVLYTDTWEENGFELPPLPQGIREEFKRRGSQL</sequence>
<dbReference type="EMBL" id="BARV01037392">
    <property type="protein sequence ID" value="GAI50322.1"/>
    <property type="molecule type" value="Genomic_DNA"/>
</dbReference>
<dbReference type="InterPro" id="IPR032875">
    <property type="entry name" value="Succ_CoA_lig_flav_dom"/>
</dbReference>
<reference evidence="2" key="1">
    <citation type="journal article" date="2014" name="Front. Microbiol.">
        <title>High frequency of phylogenetically diverse reductive dehalogenase-homologous genes in deep subseafloor sedimentary metagenomes.</title>
        <authorList>
            <person name="Kawai M."/>
            <person name="Futagami T."/>
            <person name="Toyoda A."/>
            <person name="Takaki Y."/>
            <person name="Nishi S."/>
            <person name="Hori S."/>
            <person name="Arai W."/>
            <person name="Tsubouchi T."/>
            <person name="Morono Y."/>
            <person name="Uchiyama I."/>
            <person name="Ito T."/>
            <person name="Fujiyama A."/>
            <person name="Inagaki F."/>
            <person name="Takami H."/>
        </authorList>
    </citation>
    <scope>NUCLEOTIDE SEQUENCE</scope>
    <source>
        <strain evidence="2">Expedition CK06-06</strain>
    </source>
</reference>